<dbReference type="Proteomes" id="UP000242175">
    <property type="component" value="Chromosome large"/>
</dbReference>
<dbReference type="EMBL" id="CP022355">
    <property type="protein sequence ID" value="ASK78674.1"/>
    <property type="molecule type" value="Genomic_DNA"/>
</dbReference>
<organism evidence="2 3">
    <name type="scientific">Paraphotobacterium marinum</name>
    <dbReference type="NCBI Taxonomy" id="1755811"/>
    <lineage>
        <taxon>Bacteria</taxon>
        <taxon>Pseudomonadati</taxon>
        <taxon>Pseudomonadota</taxon>
        <taxon>Gammaproteobacteria</taxon>
        <taxon>Vibrionales</taxon>
        <taxon>Vibrionaceae</taxon>
        <taxon>Paraphotobacterium</taxon>
    </lineage>
</organism>
<keyword evidence="3" id="KW-1185">Reference proteome</keyword>
<protein>
    <submittedName>
        <fullName evidence="2">Uncharacterized protein</fullName>
    </submittedName>
</protein>
<proteinExistence type="predicted"/>
<dbReference type="AlphaFoldDB" id="A0A220VE56"/>
<keyword evidence="1" id="KW-0472">Membrane</keyword>
<sequence length="229" mass="26806">MKLFFLVEREIKENKMNFKIPLIIGILSILFNFTASWKNQDFIYESNSTNLFISNHIISGISSNFAFDLSGVLFLFLFISYISSTLPKERKNGSYMFWRSMPVSNSMHLISKLFYSLIVLPFYCLLLFLSLELSILIKYTLAHWGNIVSQEILSFFIFNLLNFLKNIFFTSIVLFPLASLFLVVSQITKRPIVIVIIASFFIFYSALYFFMEYCMNTCSIIIFPYHLKL</sequence>
<accession>A0A220VE56</accession>
<feature type="transmembrane region" description="Helical" evidence="1">
    <location>
        <begin position="191"/>
        <end position="211"/>
    </location>
</feature>
<feature type="transmembrane region" description="Helical" evidence="1">
    <location>
        <begin position="57"/>
        <end position="82"/>
    </location>
</feature>
<keyword evidence="1" id="KW-1133">Transmembrane helix</keyword>
<evidence type="ECO:0000313" key="2">
    <source>
        <dbReference type="EMBL" id="ASK78674.1"/>
    </source>
</evidence>
<feature type="transmembrane region" description="Helical" evidence="1">
    <location>
        <begin position="20"/>
        <end position="37"/>
    </location>
</feature>
<feature type="transmembrane region" description="Helical" evidence="1">
    <location>
        <begin position="163"/>
        <end position="184"/>
    </location>
</feature>
<feature type="transmembrane region" description="Helical" evidence="1">
    <location>
        <begin position="113"/>
        <end position="137"/>
    </location>
</feature>
<dbReference type="RefSeq" id="WP_089073582.1">
    <property type="nucleotide sequence ID" value="NZ_CP022355.1"/>
</dbReference>
<reference evidence="2 3" key="1">
    <citation type="journal article" date="2016" name="Int. J. Syst. Evol. Microbiol.">
        <title>Paraphotobacterium marinum gen. nov., sp. nov., a member of the family Vibrionaceae, isolated from surface seawater.</title>
        <authorList>
            <person name="Huang Z."/>
            <person name="Dong C."/>
            <person name="Shao Z."/>
        </authorList>
    </citation>
    <scope>NUCLEOTIDE SEQUENCE [LARGE SCALE GENOMIC DNA]</scope>
    <source>
        <strain evidence="2 3">NSCS20N07D</strain>
    </source>
</reference>
<evidence type="ECO:0000313" key="3">
    <source>
        <dbReference type="Proteomes" id="UP000242175"/>
    </source>
</evidence>
<dbReference type="KEGG" id="pmai:CF386_06490"/>
<name>A0A220VE56_9GAMM</name>
<gene>
    <name evidence="2" type="ORF">CF386_06490</name>
</gene>
<evidence type="ECO:0000256" key="1">
    <source>
        <dbReference type="SAM" id="Phobius"/>
    </source>
</evidence>
<dbReference type="OrthoDB" id="118685at2"/>
<keyword evidence="1" id="KW-0812">Transmembrane</keyword>